<dbReference type="SUPFAM" id="SSF111321">
    <property type="entry name" value="AF1104-like"/>
    <property type="match status" value="1"/>
</dbReference>
<dbReference type="EMBL" id="BARV01016671">
    <property type="protein sequence ID" value="GAI29705.1"/>
    <property type="molecule type" value="Genomic_DNA"/>
</dbReference>
<evidence type="ECO:0000259" key="1">
    <source>
        <dbReference type="Pfam" id="PF01937"/>
    </source>
</evidence>
<gene>
    <name evidence="2" type="ORF">S06H3_28553</name>
</gene>
<accession>X1NSB9</accession>
<dbReference type="Pfam" id="PF01937">
    <property type="entry name" value="ARMT1-like_dom"/>
    <property type="match status" value="1"/>
</dbReference>
<name>X1NSB9_9ZZZZ</name>
<protein>
    <recommendedName>
        <fullName evidence="1">Damage-control phosphatase ARMT1-like metal-binding domain-containing protein</fullName>
    </recommendedName>
</protein>
<sequence length="198" mass="22268">MAIARELYSELSLRAEAASRRRGRKRSNLYKDDFEGCLKLATVANAIDFFREPGIIKEDMRKSISFTIDDSQRFEAKLRKTSKVLYLADNAGEVYFDLPLVKKMRQFADVIYVVKPLPVQNDATLEDISNAGLESDFGKVITTGVASPGIVFTLASTQFKQEFESADLIFAKGMGHYESLSELPSQGKFFYCLMAKCK</sequence>
<dbReference type="AlphaFoldDB" id="X1NSB9"/>
<feature type="non-terminal residue" evidence="2">
    <location>
        <position position="198"/>
    </location>
</feature>
<proteinExistence type="predicted"/>
<organism evidence="2">
    <name type="scientific">marine sediment metagenome</name>
    <dbReference type="NCBI Taxonomy" id="412755"/>
    <lineage>
        <taxon>unclassified sequences</taxon>
        <taxon>metagenomes</taxon>
        <taxon>ecological metagenomes</taxon>
    </lineage>
</organism>
<feature type="domain" description="Damage-control phosphatase ARMT1-like metal-binding" evidence="1">
    <location>
        <begin position="4"/>
        <end position="198"/>
    </location>
</feature>
<dbReference type="Gene3D" id="3.40.50.10880">
    <property type="entry name" value="Uncharacterised protein PF01937, DUF89, domain 3"/>
    <property type="match status" value="1"/>
</dbReference>
<dbReference type="InterPro" id="IPR002791">
    <property type="entry name" value="ARMT1-like_metal-bd"/>
</dbReference>
<reference evidence="2" key="1">
    <citation type="journal article" date="2014" name="Front. Microbiol.">
        <title>High frequency of phylogenetically diverse reductive dehalogenase-homologous genes in deep subseafloor sedimentary metagenomes.</title>
        <authorList>
            <person name="Kawai M."/>
            <person name="Futagami T."/>
            <person name="Toyoda A."/>
            <person name="Takaki Y."/>
            <person name="Nishi S."/>
            <person name="Hori S."/>
            <person name="Arai W."/>
            <person name="Tsubouchi T."/>
            <person name="Morono Y."/>
            <person name="Uchiyama I."/>
            <person name="Ito T."/>
            <person name="Fujiyama A."/>
            <person name="Inagaki F."/>
            <person name="Takami H."/>
        </authorList>
    </citation>
    <scope>NUCLEOTIDE SEQUENCE</scope>
    <source>
        <strain evidence="2">Expedition CK06-06</strain>
    </source>
</reference>
<evidence type="ECO:0000313" key="2">
    <source>
        <dbReference type="EMBL" id="GAI29705.1"/>
    </source>
</evidence>
<dbReference type="InterPro" id="IPR036075">
    <property type="entry name" value="ARMT-1-like_metal-bd_sf"/>
</dbReference>
<comment type="caution">
    <text evidence="2">The sequence shown here is derived from an EMBL/GenBank/DDBJ whole genome shotgun (WGS) entry which is preliminary data.</text>
</comment>